<organism evidence="2">
    <name type="scientific">Pseudomonas fluorescens</name>
    <dbReference type="NCBI Taxonomy" id="294"/>
    <lineage>
        <taxon>Bacteria</taxon>
        <taxon>Pseudomonadati</taxon>
        <taxon>Pseudomonadota</taxon>
        <taxon>Gammaproteobacteria</taxon>
        <taxon>Pseudomonadales</taxon>
        <taxon>Pseudomonadaceae</taxon>
        <taxon>Pseudomonas</taxon>
    </lineage>
</organism>
<dbReference type="EMBL" id="OZ024668">
    <property type="protein sequence ID" value="CAK9887280.1"/>
    <property type="molecule type" value="Genomic_DNA"/>
</dbReference>
<dbReference type="Proteomes" id="UP000326595">
    <property type="component" value="Chromosome"/>
</dbReference>
<gene>
    <name evidence="1" type="ORF">PS652_00071</name>
    <name evidence="2" type="ORF">PS652_05202</name>
</gene>
<reference evidence="1 3" key="2">
    <citation type="submission" date="2024-03" db="EMBL/GenBank/DDBJ databases">
        <authorList>
            <person name="Alaster D. Moffat"/>
            <person name="Govind Chandra"/>
            <person name="Andrew W. Truman"/>
        </authorList>
    </citation>
    <scope>NUCLEOTIDE SEQUENCE [LARGE SCALE GENOMIC DNA]</scope>
    <source>
        <strain evidence="1">PS652</strain>
    </source>
</reference>
<protein>
    <submittedName>
        <fullName evidence="2">Uncharacterized protein</fullName>
    </submittedName>
</protein>
<reference evidence="2" key="1">
    <citation type="submission" date="2019-09" db="EMBL/GenBank/DDBJ databases">
        <authorList>
            <person name="Chandra G."/>
            <person name="Truman W A."/>
        </authorList>
    </citation>
    <scope>NUCLEOTIDE SEQUENCE [LARGE SCALE GENOMIC DNA]</scope>
    <source>
        <strain evidence="2">PS652</strain>
    </source>
</reference>
<sequence>MQDSEVAYLSFDQDQARTLATASQHLAEFGGPQAAGVTSKARQWAQRLHLTLDTSKKAALQRFDDGQLSALMCSQITCPGSDPLRVRG</sequence>
<evidence type="ECO:0000313" key="1">
    <source>
        <dbReference type="EMBL" id="CAK9887280.1"/>
    </source>
</evidence>
<proteinExistence type="predicted"/>
<dbReference type="RefSeq" id="WP_038998515.1">
    <property type="nucleotide sequence ID" value="NZ_OZ024668.1"/>
</dbReference>
<accession>A0A5E6X9Z6</accession>
<dbReference type="AlphaFoldDB" id="A0A5E6X9Z6"/>
<name>A0A5E6X9Z6_PSEFL</name>
<evidence type="ECO:0000313" key="2">
    <source>
        <dbReference type="EMBL" id="VVN37417.1"/>
    </source>
</evidence>
<evidence type="ECO:0000313" key="3">
    <source>
        <dbReference type="Proteomes" id="UP000326595"/>
    </source>
</evidence>
<dbReference type="EMBL" id="CABVHG010000050">
    <property type="protein sequence ID" value="VVN37417.1"/>
    <property type="molecule type" value="Genomic_DNA"/>
</dbReference>